<dbReference type="InterPro" id="IPR036249">
    <property type="entry name" value="Thioredoxin-like_sf"/>
</dbReference>
<dbReference type="AlphaFoldDB" id="A0A433MP44"/>
<dbReference type="SUPFAM" id="SSF52833">
    <property type="entry name" value="Thioredoxin-like"/>
    <property type="match status" value="1"/>
</dbReference>
<dbReference type="PROSITE" id="PS51318">
    <property type="entry name" value="TAT"/>
    <property type="match status" value="1"/>
</dbReference>
<feature type="domain" description="Thioredoxin" evidence="6">
    <location>
        <begin position="43"/>
        <end position="205"/>
    </location>
</feature>
<dbReference type="OrthoDB" id="9790194at2"/>
<dbReference type="InterPro" id="IPR003782">
    <property type="entry name" value="SCO1/SenC"/>
</dbReference>
<evidence type="ECO:0000256" key="1">
    <source>
        <dbReference type="ARBA" id="ARBA00010996"/>
    </source>
</evidence>
<feature type="disulfide bond" description="Redox-active" evidence="4">
    <location>
        <begin position="81"/>
        <end position="85"/>
    </location>
</feature>
<dbReference type="Gene3D" id="3.40.30.10">
    <property type="entry name" value="Glutaredoxin"/>
    <property type="match status" value="1"/>
</dbReference>
<dbReference type="PANTHER" id="PTHR12151">
    <property type="entry name" value="ELECTRON TRANSPORT PROTIN SCO1/SENC FAMILY MEMBER"/>
    <property type="match status" value="1"/>
</dbReference>
<dbReference type="PROSITE" id="PS51352">
    <property type="entry name" value="THIOREDOXIN_2"/>
    <property type="match status" value="1"/>
</dbReference>
<comment type="similarity">
    <text evidence="1">Belongs to the SCO1/2 family.</text>
</comment>
<reference evidence="7 8" key="1">
    <citation type="submission" date="2018-12" db="EMBL/GenBank/DDBJ databases">
        <title>The genome sequences of Variovorax guangxiensis DSM 27352.</title>
        <authorList>
            <person name="Gao J."/>
            <person name="Sun J."/>
        </authorList>
    </citation>
    <scope>NUCLEOTIDE SEQUENCE [LARGE SCALE GENOMIC DNA]</scope>
    <source>
        <strain evidence="7 8">DSM 27352</strain>
    </source>
</reference>
<protein>
    <submittedName>
        <fullName evidence="7">Redoxin domain-containing protein</fullName>
    </submittedName>
</protein>
<dbReference type="InterPro" id="IPR013766">
    <property type="entry name" value="Thioredoxin_domain"/>
</dbReference>
<dbReference type="InterPro" id="IPR006311">
    <property type="entry name" value="TAT_signal"/>
</dbReference>
<evidence type="ECO:0000256" key="4">
    <source>
        <dbReference type="PIRSR" id="PIRSR603782-2"/>
    </source>
</evidence>
<keyword evidence="4" id="KW-1015">Disulfide bond</keyword>
<proteinExistence type="inferred from homology"/>
<feature type="binding site" evidence="3">
    <location>
        <position position="81"/>
    </location>
    <ligand>
        <name>Cu cation</name>
        <dbReference type="ChEBI" id="CHEBI:23378"/>
    </ligand>
</feature>
<dbReference type="PANTHER" id="PTHR12151:SF25">
    <property type="entry name" value="LINALOOL DEHYDRATASE_ISOMERASE DOMAIN-CONTAINING PROTEIN"/>
    <property type="match status" value="1"/>
</dbReference>
<sequence length="205" mass="22782">MTIKESSQPTRRRLLLSGGSLAALTTLAACDKVLPTRFNGVDITGASYATDFRLTDADGRERTLADFKGKAVMMFFGFTQCPDVCPTALVRAAEIRKLLGSDGERLQVIFVTVDPERDSPVVLKAYTQAFDPSFIGLYGDMQRTSETAKDFKVFYRKVPTGSSYTMDHSAFSYVFDPKGKIRIVLRHEQSAQECAEDLRKILRSA</sequence>
<gene>
    <name evidence="7" type="ORF">EJP67_21045</name>
</gene>
<feature type="signal peptide" evidence="5">
    <location>
        <begin position="1"/>
        <end position="28"/>
    </location>
</feature>
<evidence type="ECO:0000256" key="5">
    <source>
        <dbReference type="SAM" id="SignalP"/>
    </source>
</evidence>
<dbReference type="RefSeq" id="WP_126023651.1">
    <property type="nucleotide sequence ID" value="NZ_RXFT01000009.1"/>
</dbReference>
<comment type="caution">
    <text evidence="7">The sequence shown here is derived from an EMBL/GenBank/DDBJ whole genome shotgun (WGS) entry which is preliminary data.</text>
</comment>
<organism evidence="7 8">
    <name type="scientific">Variovorax guangxiensis</name>
    <dbReference type="NCBI Taxonomy" id="1775474"/>
    <lineage>
        <taxon>Bacteria</taxon>
        <taxon>Pseudomonadati</taxon>
        <taxon>Pseudomonadota</taxon>
        <taxon>Betaproteobacteria</taxon>
        <taxon>Burkholderiales</taxon>
        <taxon>Comamonadaceae</taxon>
        <taxon>Variovorax</taxon>
    </lineage>
</organism>
<accession>A0A433MP44</accession>
<feature type="binding site" evidence="3">
    <location>
        <position position="85"/>
    </location>
    <ligand>
        <name>Cu cation</name>
        <dbReference type="ChEBI" id="CHEBI:23378"/>
    </ligand>
</feature>
<evidence type="ECO:0000256" key="3">
    <source>
        <dbReference type="PIRSR" id="PIRSR603782-1"/>
    </source>
</evidence>
<keyword evidence="5" id="KW-0732">Signal</keyword>
<dbReference type="FunFam" id="3.40.30.10:FF:000013">
    <property type="entry name" value="Blast:Protein SCO1 homolog, mitochondrial"/>
    <property type="match status" value="1"/>
</dbReference>
<keyword evidence="2 3" id="KW-0186">Copper</keyword>
<feature type="binding site" evidence="3">
    <location>
        <position position="168"/>
    </location>
    <ligand>
        <name>Cu cation</name>
        <dbReference type="ChEBI" id="CHEBI:23378"/>
    </ligand>
</feature>
<evidence type="ECO:0000313" key="8">
    <source>
        <dbReference type="Proteomes" id="UP000281118"/>
    </source>
</evidence>
<keyword evidence="3" id="KW-0479">Metal-binding</keyword>
<dbReference type="Proteomes" id="UP000281118">
    <property type="component" value="Unassembled WGS sequence"/>
</dbReference>
<evidence type="ECO:0000259" key="6">
    <source>
        <dbReference type="PROSITE" id="PS51352"/>
    </source>
</evidence>
<dbReference type="CDD" id="cd02968">
    <property type="entry name" value="SCO"/>
    <property type="match status" value="1"/>
</dbReference>
<dbReference type="GO" id="GO:0046872">
    <property type="term" value="F:metal ion binding"/>
    <property type="evidence" value="ECO:0007669"/>
    <property type="project" value="UniProtKB-KW"/>
</dbReference>
<feature type="chain" id="PRO_5019036911" evidence="5">
    <location>
        <begin position="29"/>
        <end position="205"/>
    </location>
</feature>
<dbReference type="Pfam" id="PF02630">
    <property type="entry name" value="SCO1-SenC"/>
    <property type="match status" value="1"/>
</dbReference>
<name>A0A433MP44_9BURK</name>
<dbReference type="PROSITE" id="PS51257">
    <property type="entry name" value="PROKAR_LIPOPROTEIN"/>
    <property type="match status" value="1"/>
</dbReference>
<dbReference type="EMBL" id="RXFT01000009">
    <property type="protein sequence ID" value="RUR69544.1"/>
    <property type="molecule type" value="Genomic_DNA"/>
</dbReference>
<evidence type="ECO:0000313" key="7">
    <source>
        <dbReference type="EMBL" id="RUR69544.1"/>
    </source>
</evidence>
<evidence type="ECO:0000256" key="2">
    <source>
        <dbReference type="ARBA" id="ARBA00023008"/>
    </source>
</evidence>